<dbReference type="GO" id="GO:0006508">
    <property type="term" value="P:proteolysis"/>
    <property type="evidence" value="ECO:0007669"/>
    <property type="project" value="UniProtKB-KW"/>
</dbReference>
<accession>A0A2U2B8P7</accession>
<organism evidence="2 3">
    <name type="scientific">Marinilabilia rubra</name>
    <dbReference type="NCBI Taxonomy" id="2162893"/>
    <lineage>
        <taxon>Bacteria</taxon>
        <taxon>Pseudomonadati</taxon>
        <taxon>Bacteroidota</taxon>
        <taxon>Bacteroidia</taxon>
        <taxon>Marinilabiliales</taxon>
        <taxon>Marinilabiliaceae</taxon>
        <taxon>Marinilabilia</taxon>
    </lineage>
</organism>
<sequence length="215" mass="25597">MYNDLTISDKRKWLEILAVALTGALKFILMDWLELRAFYISSACLFWIFYILRRFRTDRHILYQWGFRKDGFKRTVFFCLVFTVPALAGIIIYGIIYTPEFFQWNLIPILALYPLWGVIQQFMMIGVIAGNLRTISTLTLNEKQVVLLVSVLFALAHSPDWLLMGFTFVMEIFFIRAYFKYKNLWALGILHGWLGGLFLYFLMQRDLWHELWVIF</sequence>
<proteinExistence type="predicted"/>
<dbReference type="GO" id="GO:0080120">
    <property type="term" value="P:CAAX-box protein maturation"/>
    <property type="evidence" value="ECO:0007669"/>
    <property type="project" value="UniProtKB-ARBA"/>
</dbReference>
<gene>
    <name evidence="2" type="ORF">DDZ16_10605</name>
</gene>
<reference evidence="2 3" key="1">
    <citation type="submission" date="2018-05" db="EMBL/GenBank/DDBJ databases">
        <title>Marinilabilia rubrum sp. nov., isolated from saltern sediment.</title>
        <authorList>
            <person name="Zhang R."/>
        </authorList>
    </citation>
    <scope>NUCLEOTIDE SEQUENCE [LARGE SCALE GENOMIC DNA]</scope>
    <source>
        <strain evidence="2 3">WTE16</strain>
    </source>
</reference>
<dbReference type="OrthoDB" id="1115671at2"/>
<dbReference type="GO" id="GO:0004175">
    <property type="term" value="F:endopeptidase activity"/>
    <property type="evidence" value="ECO:0007669"/>
    <property type="project" value="UniProtKB-ARBA"/>
</dbReference>
<feature type="transmembrane region" description="Helical" evidence="1">
    <location>
        <begin position="76"/>
        <end position="96"/>
    </location>
</feature>
<keyword evidence="2" id="KW-0645">Protease</keyword>
<dbReference type="RefSeq" id="WP_109264433.1">
    <property type="nucleotide sequence ID" value="NZ_QEWP01000007.1"/>
</dbReference>
<evidence type="ECO:0000256" key="1">
    <source>
        <dbReference type="SAM" id="Phobius"/>
    </source>
</evidence>
<keyword evidence="2" id="KW-0378">Hydrolase</keyword>
<keyword evidence="2" id="KW-0482">Metalloprotease</keyword>
<feature type="transmembrane region" description="Helical" evidence="1">
    <location>
        <begin position="36"/>
        <end position="55"/>
    </location>
</feature>
<feature type="transmembrane region" description="Helical" evidence="1">
    <location>
        <begin position="12"/>
        <end position="30"/>
    </location>
</feature>
<dbReference type="EMBL" id="QEWP01000007">
    <property type="protein sequence ID" value="PWD99449.1"/>
    <property type="molecule type" value="Genomic_DNA"/>
</dbReference>
<dbReference type="GO" id="GO:0008237">
    <property type="term" value="F:metallopeptidase activity"/>
    <property type="evidence" value="ECO:0007669"/>
    <property type="project" value="UniProtKB-KW"/>
</dbReference>
<keyword evidence="1" id="KW-0472">Membrane</keyword>
<keyword evidence="1" id="KW-0812">Transmembrane</keyword>
<keyword evidence="1" id="KW-1133">Transmembrane helix</keyword>
<protein>
    <submittedName>
        <fullName evidence="2">CPBP family intramembrane metalloprotease</fullName>
    </submittedName>
</protein>
<name>A0A2U2B8P7_9BACT</name>
<evidence type="ECO:0000313" key="3">
    <source>
        <dbReference type="Proteomes" id="UP000244956"/>
    </source>
</evidence>
<dbReference type="Proteomes" id="UP000244956">
    <property type="component" value="Unassembled WGS sequence"/>
</dbReference>
<comment type="caution">
    <text evidence="2">The sequence shown here is derived from an EMBL/GenBank/DDBJ whole genome shotgun (WGS) entry which is preliminary data.</text>
</comment>
<evidence type="ECO:0000313" key="2">
    <source>
        <dbReference type="EMBL" id="PWD99449.1"/>
    </source>
</evidence>
<dbReference type="AlphaFoldDB" id="A0A2U2B8P7"/>
<feature type="transmembrane region" description="Helical" evidence="1">
    <location>
        <begin position="184"/>
        <end position="203"/>
    </location>
</feature>
<keyword evidence="3" id="KW-1185">Reference proteome</keyword>